<evidence type="ECO:0000256" key="2">
    <source>
        <dbReference type="SAM" id="SignalP"/>
    </source>
</evidence>
<keyword evidence="4" id="KW-1185">Reference proteome</keyword>
<evidence type="ECO:0000313" key="4">
    <source>
        <dbReference type="Proteomes" id="UP000221024"/>
    </source>
</evidence>
<reference evidence="3 4" key="1">
    <citation type="submission" date="2017-10" db="EMBL/GenBank/DDBJ databases">
        <title>Draft genome of Longimonas halophila.</title>
        <authorList>
            <person name="Goh K.M."/>
            <person name="Shamsir M.S."/>
            <person name="Lim S.W."/>
        </authorList>
    </citation>
    <scope>NUCLEOTIDE SEQUENCE [LARGE SCALE GENOMIC DNA]</scope>
    <source>
        <strain evidence="3 4">KCTC 42399</strain>
    </source>
</reference>
<organism evidence="3 4">
    <name type="scientific">Longimonas halophila</name>
    <dbReference type="NCBI Taxonomy" id="1469170"/>
    <lineage>
        <taxon>Bacteria</taxon>
        <taxon>Pseudomonadati</taxon>
        <taxon>Rhodothermota</taxon>
        <taxon>Rhodothermia</taxon>
        <taxon>Rhodothermales</taxon>
        <taxon>Salisaetaceae</taxon>
        <taxon>Longimonas</taxon>
    </lineage>
</organism>
<feature type="chain" id="PRO_5013547650" description="SMP-30/Gluconolactonase/LRE-like region domain-containing protein" evidence="2">
    <location>
        <begin position="21"/>
        <end position="315"/>
    </location>
</feature>
<dbReference type="Proteomes" id="UP000221024">
    <property type="component" value="Unassembled WGS sequence"/>
</dbReference>
<name>A0A2H3PAW1_9BACT</name>
<dbReference type="SUPFAM" id="SSF101898">
    <property type="entry name" value="NHL repeat"/>
    <property type="match status" value="1"/>
</dbReference>
<evidence type="ECO:0008006" key="5">
    <source>
        <dbReference type="Google" id="ProtNLM"/>
    </source>
</evidence>
<dbReference type="EMBL" id="PDEP01000001">
    <property type="protein sequence ID" value="PEN09408.1"/>
    <property type="molecule type" value="Genomic_DNA"/>
</dbReference>
<dbReference type="AlphaFoldDB" id="A0A2H3PAW1"/>
<dbReference type="Gene3D" id="2.120.10.30">
    <property type="entry name" value="TolB, C-terminal domain"/>
    <property type="match status" value="1"/>
</dbReference>
<sequence>MVIFMGALLAAALMWPAAHASSTPPKPVPRGVDTLHIRLAAVDTLSTFEAPTAVRRDARGRLYVLEPSRHRLHVLSANRAEQHTIGGAGANAGQLRRPAGFDPTNGQALLLADTGNGRIQRLDASGRALEVLPIPYREETLTPVYPPSSSDDAPTGSGRPRAVQSTAGSGLVVLESDAPAVWYLDRDRAVVRRLDAFDTRFRDWRPQTLVRSGLGALWVLEAEQPRVLITDALGSIIAHRKLQAPAEGGFVDGFASGAAVGLVQPHAIALVDAETQQPRRHWRWPTAAAPLQSATASRDSLYLLAGPHLLAMPRQ</sequence>
<comment type="caution">
    <text evidence="3">The sequence shown here is derived from an EMBL/GenBank/DDBJ whole genome shotgun (WGS) entry which is preliminary data.</text>
</comment>
<feature type="region of interest" description="Disordered" evidence="1">
    <location>
        <begin position="140"/>
        <end position="164"/>
    </location>
</feature>
<evidence type="ECO:0000256" key="1">
    <source>
        <dbReference type="SAM" id="MobiDB-lite"/>
    </source>
</evidence>
<accession>A0A2H3PAW1</accession>
<keyword evidence="2" id="KW-0732">Signal</keyword>
<gene>
    <name evidence="3" type="ORF">CRI93_01395</name>
</gene>
<evidence type="ECO:0000313" key="3">
    <source>
        <dbReference type="EMBL" id="PEN09408.1"/>
    </source>
</evidence>
<dbReference type="InterPro" id="IPR011042">
    <property type="entry name" value="6-blade_b-propeller_TolB-like"/>
</dbReference>
<proteinExistence type="predicted"/>
<feature type="signal peptide" evidence="2">
    <location>
        <begin position="1"/>
        <end position="20"/>
    </location>
</feature>
<protein>
    <recommendedName>
        <fullName evidence="5">SMP-30/Gluconolactonase/LRE-like region domain-containing protein</fullName>
    </recommendedName>
</protein>